<dbReference type="RefSeq" id="WP_345468163.1">
    <property type="nucleotide sequence ID" value="NZ_BAABRP010000027.1"/>
</dbReference>
<organism evidence="1 2">
    <name type="scientific">Deinococcus carri</name>
    <dbReference type="NCBI Taxonomy" id="1211323"/>
    <lineage>
        <taxon>Bacteria</taxon>
        <taxon>Thermotogati</taxon>
        <taxon>Deinococcota</taxon>
        <taxon>Deinococci</taxon>
        <taxon>Deinococcales</taxon>
        <taxon>Deinococcaceae</taxon>
        <taxon>Deinococcus</taxon>
    </lineage>
</organism>
<proteinExistence type="predicted"/>
<name>A0ABP9WC51_9DEIO</name>
<reference evidence="1 2" key="1">
    <citation type="submission" date="2024-02" db="EMBL/GenBank/DDBJ databases">
        <title>Deinococcus carri NBRC 110142.</title>
        <authorList>
            <person name="Ichikawa N."/>
            <person name="Katano-Makiyama Y."/>
            <person name="Hidaka K."/>
        </authorList>
    </citation>
    <scope>NUCLEOTIDE SEQUENCE [LARGE SCALE GENOMIC DNA]</scope>
    <source>
        <strain evidence="1 2">NBRC 110142</strain>
    </source>
</reference>
<keyword evidence="2" id="KW-1185">Reference proteome</keyword>
<sequence length="94" mass="9945">MQDTSPINVTRTWKLDLYAGWGEGSSASVHMGTRTVSLSGGRDARGQMLPLTATVDGQPATAQEAVELLEWAKAEGRVTLLSEERTTPTGTVAA</sequence>
<protein>
    <submittedName>
        <fullName evidence="1">Uncharacterized protein</fullName>
    </submittedName>
</protein>
<evidence type="ECO:0000313" key="1">
    <source>
        <dbReference type="EMBL" id="GAA5514903.1"/>
    </source>
</evidence>
<dbReference type="Proteomes" id="UP001401887">
    <property type="component" value="Unassembled WGS sequence"/>
</dbReference>
<comment type="caution">
    <text evidence="1">The sequence shown here is derived from an EMBL/GenBank/DDBJ whole genome shotgun (WGS) entry which is preliminary data.</text>
</comment>
<dbReference type="EMBL" id="BAABRP010000027">
    <property type="protein sequence ID" value="GAA5514903.1"/>
    <property type="molecule type" value="Genomic_DNA"/>
</dbReference>
<gene>
    <name evidence="1" type="ORF">Dcar01_03667</name>
</gene>
<evidence type="ECO:0000313" key="2">
    <source>
        <dbReference type="Proteomes" id="UP001401887"/>
    </source>
</evidence>
<accession>A0ABP9WC51</accession>